<reference evidence="9" key="2">
    <citation type="journal article" date="2013" name="Biotechnol. Biofuels">
        <title>Mining for hemicellulases in the fungus-growing termite Pseudacanthotermes militaris using functional metagenomics.</title>
        <authorList>
            <person name="Bastien G."/>
            <person name="Arnal G."/>
            <person name="Bozonnet S."/>
            <person name="Laguerre S."/>
            <person name="Ferreira F."/>
            <person name="Faure R."/>
            <person name="Henrissat B."/>
            <person name="Lefevre F."/>
            <person name="Robe P."/>
            <person name="Bouchez O."/>
            <person name="Noirot C."/>
            <person name="Dumon C."/>
            <person name="O'Donohue M."/>
        </authorList>
    </citation>
    <scope>NUCLEOTIDE SEQUENCE</scope>
</reference>
<dbReference type="Gene3D" id="1.10.3720.10">
    <property type="entry name" value="MetI-like"/>
    <property type="match status" value="1"/>
</dbReference>
<feature type="transmembrane region" description="Helical" evidence="7">
    <location>
        <begin position="95"/>
        <end position="112"/>
    </location>
</feature>
<organism evidence="9">
    <name type="scientific">termite gut metagenome</name>
    <dbReference type="NCBI Taxonomy" id="433724"/>
    <lineage>
        <taxon>unclassified sequences</taxon>
        <taxon>metagenomes</taxon>
        <taxon>organismal metagenomes</taxon>
    </lineage>
</organism>
<dbReference type="GO" id="GO:0055085">
    <property type="term" value="P:transmembrane transport"/>
    <property type="evidence" value="ECO:0007669"/>
    <property type="project" value="InterPro"/>
</dbReference>
<feature type="transmembrane region" description="Helical" evidence="7">
    <location>
        <begin position="57"/>
        <end position="83"/>
    </location>
</feature>
<dbReference type="PANTHER" id="PTHR43005:SF1">
    <property type="entry name" value="SPERMIDINE_PUTRESCINE TRANSPORT SYSTEM PERMEASE PROTEIN"/>
    <property type="match status" value="1"/>
</dbReference>
<evidence type="ECO:0000256" key="5">
    <source>
        <dbReference type="ARBA" id="ARBA00022989"/>
    </source>
</evidence>
<comment type="subcellular location">
    <subcellularLocation>
        <location evidence="1">Cell membrane</location>
        <topology evidence="1">Multi-pass membrane protein</topology>
    </subcellularLocation>
</comment>
<dbReference type="PANTHER" id="PTHR43005">
    <property type="entry name" value="BLR7065 PROTEIN"/>
    <property type="match status" value="1"/>
</dbReference>
<dbReference type="Pfam" id="PF00528">
    <property type="entry name" value="BPD_transp_1"/>
    <property type="match status" value="1"/>
</dbReference>
<sequence length="279" mass="31288">MILPAALLMALLIVYPLVAGICYSFTDYTVMGNKETQFVGLRNYIEMFTTDTDYLSVLGFTFMLAFCSTLLAYVCGLGIALLLNAPMKGRGIFRSLMLMPWIISMAVTAQNWKWLLNDRYGIINHVLMSLNLIEKPLIFLGNLDLVRPTVIVISAWKSLPFMIIIILAALQGVPRDQYESAAIDGASRWQSFRYITMPSIKNVSVMCTMLMFIWSFNAYESIALLTGGGPGKYTNTLAVYTYKMAFHSNRLGYASAISVVVMILLVAFALIRQRLSRED</sequence>
<dbReference type="InterPro" id="IPR035906">
    <property type="entry name" value="MetI-like_sf"/>
</dbReference>
<dbReference type="PROSITE" id="PS50928">
    <property type="entry name" value="ABC_TM1"/>
    <property type="match status" value="1"/>
</dbReference>
<keyword evidence="3" id="KW-1003">Cell membrane</keyword>
<dbReference type="CDD" id="cd06261">
    <property type="entry name" value="TM_PBP2"/>
    <property type="match status" value="1"/>
</dbReference>
<keyword evidence="4 7" id="KW-0812">Transmembrane</keyword>
<dbReference type="AlphaFoldDB" id="S0DF86"/>
<dbReference type="InterPro" id="IPR000515">
    <property type="entry name" value="MetI-like"/>
</dbReference>
<keyword evidence="6 7" id="KW-0472">Membrane</keyword>
<dbReference type="SUPFAM" id="SSF161098">
    <property type="entry name" value="MetI-like"/>
    <property type="match status" value="1"/>
</dbReference>
<dbReference type="EMBL" id="HF548330">
    <property type="protein sequence ID" value="CCO21799.1"/>
    <property type="molecule type" value="Genomic_DNA"/>
</dbReference>
<evidence type="ECO:0000313" key="9">
    <source>
        <dbReference type="EMBL" id="CCO21799.1"/>
    </source>
</evidence>
<feature type="transmembrane region" description="Helical" evidence="7">
    <location>
        <begin position="251"/>
        <end position="271"/>
    </location>
</feature>
<feature type="transmembrane region" description="Helical" evidence="7">
    <location>
        <begin position="194"/>
        <end position="216"/>
    </location>
</feature>
<feature type="transmembrane region" description="Helical" evidence="7">
    <location>
        <begin position="150"/>
        <end position="173"/>
    </location>
</feature>
<keyword evidence="5 7" id="KW-1133">Transmembrane helix</keyword>
<dbReference type="SUPFAM" id="SSF160964">
    <property type="entry name" value="MalF N-terminal region-like"/>
    <property type="match status" value="1"/>
</dbReference>
<evidence type="ECO:0000256" key="3">
    <source>
        <dbReference type="ARBA" id="ARBA00022475"/>
    </source>
</evidence>
<evidence type="ECO:0000256" key="6">
    <source>
        <dbReference type="ARBA" id="ARBA00023136"/>
    </source>
</evidence>
<evidence type="ECO:0000256" key="4">
    <source>
        <dbReference type="ARBA" id="ARBA00022692"/>
    </source>
</evidence>
<name>S0DF86_9ZZZZ</name>
<evidence type="ECO:0000256" key="2">
    <source>
        <dbReference type="ARBA" id="ARBA00022448"/>
    </source>
</evidence>
<proteinExistence type="predicted"/>
<reference evidence="9" key="1">
    <citation type="submission" date="2012-10" db="EMBL/GenBank/DDBJ databases">
        <authorList>
            <person name="Sandrine L."/>
        </authorList>
    </citation>
    <scope>NUCLEOTIDE SEQUENCE</scope>
</reference>
<protein>
    <submittedName>
        <fullName evidence="9">Putative ATPbinding transport protein</fullName>
    </submittedName>
</protein>
<keyword evidence="2" id="KW-0813">Transport</keyword>
<gene>
    <name evidence="9" type="ORF">BN138_987</name>
</gene>
<feature type="domain" description="ABC transmembrane type-1" evidence="8">
    <location>
        <begin position="58"/>
        <end position="272"/>
    </location>
</feature>
<dbReference type="GO" id="GO:0005886">
    <property type="term" value="C:plasma membrane"/>
    <property type="evidence" value="ECO:0007669"/>
    <property type="project" value="UniProtKB-SubCell"/>
</dbReference>
<evidence type="ECO:0000256" key="1">
    <source>
        <dbReference type="ARBA" id="ARBA00004651"/>
    </source>
</evidence>
<evidence type="ECO:0000256" key="7">
    <source>
        <dbReference type="SAM" id="Phobius"/>
    </source>
</evidence>
<accession>S0DF86</accession>
<evidence type="ECO:0000259" key="8">
    <source>
        <dbReference type="PROSITE" id="PS50928"/>
    </source>
</evidence>